<feature type="region of interest" description="Disordered" evidence="1">
    <location>
        <begin position="34"/>
        <end position="60"/>
    </location>
</feature>
<dbReference type="HOGENOM" id="CLU_2597495_0_0_2"/>
<gene>
    <name evidence="2" type="ORF">AFULGI_00025050</name>
</gene>
<sequence>MQKVKAALELEKIERERARERLSIAGKIGGSIAGRGRPKTIDRGVSNLKHPNRNSTDKTDFAIPCIDNEEQAPHNRSEG</sequence>
<dbReference type="RefSeq" id="WP_156029598.1">
    <property type="nucleotide sequence ID" value="NZ_CP006577.1"/>
</dbReference>
<name>A0A075WFR9_ARCFL</name>
<organism evidence="2 3">
    <name type="scientific">Archaeoglobus fulgidus DSM 8774</name>
    <dbReference type="NCBI Taxonomy" id="1344584"/>
    <lineage>
        <taxon>Archaea</taxon>
        <taxon>Methanobacteriati</taxon>
        <taxon>Methanobacteriota</taxon>
        <taxon>Archaeoglobi</taxon>
        <taxon>Archaeoglobales</taxon>
        <taxon>Archaeoglobaceae</taxon>
        <taxon>Archaeoglobus</taxon>
    </lineage>
</organism>
<proteinExistence type="predicted"/>
<evidence type="ECO:0000256" key="1">
    <source>
        <dbReference type="SAM" id="MobiDB-lite"/>
    </source>
</evidence>
<dbReference type="AlphaFoldDB" id="A0A075WFR9"/>
<dbReference type="KEGG" id="afg:AFULGI_00025050"/>
<dbReference type="GeneID" id="24795978"/>
<dbReference type="EMBL" id="CP006577">
    <property type="protein sequence ID" value="AIG99220.1"/>
    <property type="molecule type" value="Genomic_DNA"/>
</dbReference>
<accession>A0A075WFR9</accession>
<evidence type="ECO:0000313" key="3">
    <source>
        <dbReference type="Proteomes" id="UP000028501"/>
    </source>
</evidence>
<evidence type="ECO:0000313" key="2">
    <source>
        <dbReference type="EMBL" id="AIG99220.1"/>
    </source>
</evidence>
<protein>
    <submittedName>
        <fullName evidence="2">Uncharacterized protein</fullName>
    </submittedName>
</protein>
<reference evidence="2 3" key="1">
    <citation type="submission" date="2013-07" db="EMBL/GenBank/DDBJ databases">
        <title>Genome of Archaeoglobus fulgidus.</title>
        <authorList>
            <person name="Fiebig A."/>
            <person name="Birkeland N.-K."/>
        </authorList>
    </citation>
    <scope>NUCLEOTIDE SEQUENCE [LARGE SCALE GENOMIC DNA]</scope>
    <source>
        <strain evidence="2 3">DSM 8774</strain>
    </source>
</reference>
<dbReference type="Proteomes" id="UP000028501">
    <property type="component" value="Chromosome"/>
</dbReference>